<keyword evidence="6 8" id="KW-0067">ATP-binding</keyword>
<evidence type="ECO:0000256" key="5">
    <source>
        <dbReference type="ARBA" id="ARBA00022741"/>
    </source>
</evidence>
<dbReference type="SUPFAM" id="SSF82829">
    <property type="entry name" value="MesJ substrate recognition domain-like"/>
    <property type="match status" value="1"/>
</dbReference>
<reference evidence="10 11" key="1">
    <citation type="submission" date="2023-07" db="EMBL/GenBank/DDBJ databases">
        <title>Genomic Encyclopedia of Type Strains, Phase IV (KMG-IV): sequencing the most valuable type-strain genomes for metagenomic binning, comparative biology and taxonomic classification.</title>
        <authorList>
            <person name="Goeker M."/>
        </authorList>
    </citation>
    <scope>NUCLEOTIDE SEQUENCE [LARGE SCALE GENOMIC DNA]</scope>
    <source>
        <strain evidence="10 11">DSM 1400</strain>
    </source>
</reference>
<organism evidence="10 11">
    <name type="scientific">Hathewaya limosa</name>
    <name type="common">Clostridium limosum</name>
    <dbReference type="NCBI Taxonomy" id="1536"/>
    <lineage>
        <taxon>Bacteria</taxon>
        <taxon>Bacillati</taxon>
        <taxon>Bacillota</taxon>
        <taxon>Clostridia</taxon>
        <taxon>Eubacteriales</taxon>
        <taxon>Clostridiaceae</taxon>
        <taxon>Hathewaya</taxon>
    </lineage>
</organism>
<proteinExistence type="inferred from homology"/>
<dbReference type="SMART" id="SM00977">
    <property type="entry name" value="TilS_C"/>
    <property type="match status" value="1"/>
</dbReference>
<keyword evidence="3 8" id="KW-0436">Ligase</keyword>
<dbReference type="Gene3D" id="3.40.50.620">
    <property type="entry name" value="HUPs"/>
    <property type="match status" value="1"/>
</dbReference>
<dbReference type="CDD" id="cd01992">
    <property type="entry name" value="TilS_N"/>
    <property type="match status" value="1"/>
</dbReference>
<evidence type="ECO:0000256" key="2">
    <source>
        <dbReference type="ARBA" id="ARBA00022490"/>
    </source>
</evidence>
<comment type="catalytic activity">
    <reaction evidence="7 8">
        <text>cytidine(34) in tRNA(Ile2) + L-lysine + ATP = lysidine(34) in tRNA(Ile2) + AMP + diphosphate + H(+)</text>
        <dbReference type="Rhea" id="RHEA:43744"/>
        <dbReference type="Rhea" id="RHEA-COMP:10625"/>
        <dbReference type="Rhea" id="RHEA-COMP:10670"/>
        <dbReference type="ChEBI" id="CHEBI:15378"/>
        <dbReference type="ChEBI" id="CHEBI:30616"/>
        <dbReference type="ChEBI" id="CHEBI:32551"/>
        <dbReference type="ChEBI" id="CHEBI:33019"/>
        <dbReference type="ChEBI" id="CHEBI:82748"/>
        <dbReference type="ChEBI" id="CHEBI:83665"/>
        <dbReference type="ChEBI" id="CHEBI:456215"/>
        <dbReference type="EC" id="6.3.4.19"/>
    </reaction>
</comment>
<sequence>MIDKVLNYIEKYNMIQKGDKILVALSGGPDSVCLLHVLYSLRKTLNIELYAAHVNHCLRGKDADDDEQYVKDLCNGLGIKVFTQKFNVEKYGEEKGLSCEMAGREVRYNYFNELRKKYNIQKIALAHNANDQAETLLMRIMRGTGVEGLCGIRPVRDEIYIRPILGRTRKEIESYCENIGLKPRIDKTNLECIYSRNKVRLEIIPYMEENFNKDVVAALNRLGEIMQGENELLKEISKECYEKYCYKEQNRVIIRKEAFHNENENLLARVIRNALYKLKGNMYNFEKNHISSVIEIGRNSTGTRTILPNDVVAYNNYGDVYLYSKEDFENSFGNNSNCKQKEIFLRDGNVVCISDIKISLEIIPKEEVNLTESSTYTKFFNYDNINGDKKLRYRQEGDMFNPLGMKGNKSLKKMFVDMKVPREKRNEVPLVCFGEDIAWIVGYRVSEKYKVTDKTKQVLKIKIERGKS</sequence>
<feature type="binding site" evidence="8">
    <location>
        <begin position="26"/>
        <end position="31"/>
    </location>
    <ligand>
        <name>ATP</name>
        <dbReference type="ChEBI" id="CHEBI:30616"/>
    </ligand>
</feature>
<dbReference type="InterPro" id="IPR012796">
    <property type="entry name" value="Lysidine-tRNA-synth_C"/>
</dbReference>
<dbReference type="InterPro" id="IPR011063">
    <property type="entry name" value="TilS/TtcA_N"/>
</dbReference>
<dbReference type="EMBL" id="JAUSWN010000002">
    <property type="protein sequence ID" value="MDQ0478575.1"/>
    <property type="molecule type" value="Genomic_DNA"/>
</dbReference>
<keyword evidence="4 8" id="KW-0819">tRNA processing</keyword>
<dbReference type="NCBIfam" id="TIGR02433">
    <property type="entry name" value="lysidine_TilS_C"/>
    <property type="match status" value="1"/>
</dbReference>
<protein>
    <recommendedName>
        <fullName evidence="8">tRNA(Ile)-lysidine synthase</fullName>
        <ecNumber evidence="8">6.3.4.19</ecNumber>
    </recommendedName>
    <alternativeName>
        <fullName evidence="8">tRNA(Ile)-2-lysyl-cytidine synthase</fullName>
    </alternativeName>
    <alternativeName>
        <fullName evidence="8">tRNA(Ile)-lysidine synthetase</fullName>
    </alternativeName>
</protein>
<dbReference type="Gene3D" id="1.20.59.20">
    <property type="match status" value="1"/>
</dbReference>
<dbReference type="SUPFAM" id="SSF56037">
    <property type="entry name" value="PheT/TilS domain"/>
    <property type="match status" value="1"/>
</dbReference>
<dbReference type="PANTHER" id="PTHR43033">
    <property type="entry name" value="TRNA(ILE)-LYSIDINE SYNTHASE-RELATED"/>
    <property type="match status" value="1"/>
</dbReference>
<dbReference type="RefSeq" id="WP_307354830.1">
    <property type="nucleotide sequence ID" value="NZ_BAAACJ010000008.1"/>
</dbReference>
<evidence type="ECO:0000256" key="7">
    <source>
        <dbReference type="ARBA" id="ARBA00048539"/>
    </source>
</evidence>
<gene>
    <name evidence="8" type="primary">tilS</name>
    <name evidence="10" type="ORF">QOZ93_000284</name>
</gene>
<comment type="caution">
    <text evidence="10">The sequence shown here is derived from an EMBL/GenBank/DDBJ whole genome shotgun (WGS) entry which is preliminary data.</text>
</comment>
<dbReference type="Pfam" id="PF11734">
    <property type="entry name" value="TilS_C"/>
    <property type="match status" value="1"/>
</dbReference>
<evidence type="ECO:0000256" key="8">
    <source>
        <dbReference type="HAMAP-Rule" id="MF_01161"/>
    </source>
</evidence>
<evidence type="ECO:0000256" key="1">
    <source>
        <dbReference type="ARBA" id="ARBA00004496"/>
    </source>
</evidence>
<evidence type="ECO:0000313" key="10">
    <source>
        <dbReference type="EMBL" id="MDQ0478575.1"/>
    </source>
</evidence>
<dbReference type="Proteomes" id="UP001224418">
    <property type="component" value="Unassembled WGS sequence"/>
</dbReference>
<evidence type="ECO:0000259" key="9">
    <source>
        <dbReference type="SMART" id="SM00977"/>
    </source>
</evidence>
<keyword evidence="2 8" id="KW-0963">Cytoplasm</keyword>
<accession>A0ABU0JNE1</accession>
<comment type="similarity">
    <text evidence="8">Belongs to the tRNA(Ile)-lysidine synthase family.</text>
</comment>
<dbReference type="SUPFAM" id="SSF52402">
    <property type="entry name" value="Adenine nucleotide alpha hydrolases-like"/>
    <property type="match status" value="1"/>
</dbReference>
<comment type="subcellular location">
    <subcellularLocation>
        <location evidence="1 8">Cytoplasm</location>
    </subcellularLocation>
</comment>
<dbReference type="Pfam" id="PF01171">
    <property type="entry name" value="ATP_bind_3"/>
    <property type="match status" value="1"/>
</dbReference>
<comment type="function">
    <text evidence="8">Ligates lysine onto the cytidine present at position 34 of the AUA codon-specific tRNA(Ile) that contains the anticodon CAU, in an ATP-dependent manner. Cytidine is converted to lysidine, thus changing the amino acid specificity of the tRNA from methionine to isoleucine.</text>
</comment>
<dbReference type="GO" id="GO:0032267">
    <property type="term" value="F:tRNA(Ile)-lysidine synthase activity"/>
    <property type="evidence" value="ECO:0007669"/>
    <property type="project" value="UniProtKB-EC"/>
</dbReference>
<dbReference type="PANTHER" id="PTHR43033:SF1">
    <property type="entry name" value="TRNA(ILE)-LYSIDINE SYNTHASE-RELATED"/>
    <property type="match status" value="1"/>
</dbReference>
<evidence type="ECO:0000256" key="6">
    <source>
        <dbReference type="ARBA" id="ARBA00022840"/>
    </source>
</evidence>
<dbReference type="EC" id="6.3.4.19" evidence="8"/>
<comment type="domain">
    <text evidence="8">The N-terminal region contains the highly conserved SGGXDS motif, predicted to be a P-loop motif involved in ATP binding.</text>
</comment>
<evidence type="ECO:0000313" key="11">
    <source>
        <dbReference type="Proteomes" id="UP001224418"/>
    </source>
</evidence>
<name>A0ABU0JNE1_HATLI</name>
<evidence type="ECO:0000256" key="3">
    <source>
        <dbReference type="ARBA" id="ARBA00022598"/>
    </source>
</evidence>
<dbReference type="InterPro" id="IPR012795">
    <property type="entry name" value="tRNA_Ile_lys_synt_N"/>
</dbReference>
<keyword evidence="11" id="KW-1185">Reference proteome</keyword>
<keyword evidence="5 8" id="KW-0547">Nucleotide-binding</keyword>
<dbReference type="InterPro" id="IPR014729">
    <property type="entry name" value="Rossmann-like_a/b/a_fold"/>
</dbReference>
<dbReference type="HAMAP" id="MF_01161">
    <property type="entry name" value="tRNA_Ile_lys_synt"/>
    <property type="match status" value="1"/>
</dbReference>
<feature type="domain" description="Lysidine-tRNA(Ile) synthetase C-terminal" evidence="9">
    <location>
        <begin position="389"/>
        <end position="461"/>
    </location>
</feature>
<evidence type="ECO:0000256" key="4">
    <source>
        <dbReference type="ARBA" id="ARBA00022694"/>
    </source>
</evidence>
<dbReference type="InterPro" id="IPR012094">
    <property type="entry name" value="tRNA_Ile_lys_synt"/>
</dbReference>
<dbReference type="NCBIfam" id="TIGR02432">
    <property type="entry name" value="lysidine_TilS_N"/>
    <property type="match status" value="1"/>
</dbReference>